<dbReference type="NCBIfam" id="TIGR02337">
    <property type="entry name" value="HpaR"/>
    <property type="match status" value="1"/>
</dbReference>
<organism evidence="2 3">
    <name type="scientific">Sedimentitalea xiamensis</name>
    <dbReference type="NCBI Taxonomy" id="3050037"/>
    <lineage>
        <taxon>Bacteria</taxon>
        <taxon>Pseudomonadati</taxon>
        <taxon>Pseudomonadota</taxon>
        <taxon>Alphaproteobacteria</taxon>
        <taxon>Rhodobacterales</taxon>
        <taxon>Paracoccaceae</taxon>
        <taxon>Sedimentitalea</taxon>
    </lineage>
</organism>
<feature type="domain" description="HTH marR-type" evidence="1">
    <location>
        <begin position="13"/>
        <end position="145"/>
    </location>
</feature>
<sequence length="149" mass="16967">MNSIGPPSLRKTSRSLPIALLRAREVVMEPVREMLGSTGVSEQKWRVLRVLDEDGPQEQTAIARNACLLLPSLTRILKAMERDGLITRTEDRLDRRRSIVEIADKGRKIVLDHTEASNALSQRLTDEFGEDELRQLLDLLNRLQDISLR</sequence>
<name>A0ABT7FAE7_9RHOB</name>
<gene>
    <name evidence="2" type="primary">hpaR</name>
    <name evidence="2" type="ORF">QO034_02375</name>
</gene>
<dbReference type="InterPro" id="IPR036388">
    <property type="entry name" value="WH-like_DNA-bd_sf"/>
</dbReference>
<dbReference type="PANTHER" id="PTHR33164">
    <property type="entry name" value="TRANSCRIPTIONAL REGULATOR, MARR FAMILY"/>
    <property type="match status" value="1"/>
</dbReference>
<dbReference type="InterPro" id="IPR000835">
    <property type="entry name" value="HTH_MarR-typ"/>
</dbReference>
<dbReference type="InterPro" id="IPR039422">
    <property type="entry name" value="MarR/SlyA-like"/>
</dbReference>
<proteinExistence type="predicted"/>
<dbReference type="Gene3D" id="1.10.10.10">
    <property type="entry name" value="Winged helix-like DNA-binding domain superfamily/Winged helix DNA-binding domain"/>
    <property type="match status" value="1"/>
</dbReference>
<protein>
    <submittedName>
        <fullName evidence="2">Homoprotocatechuate degradation operon regulator HpaR</fullName>
    </submittedName>
</protein>
<dbReference type="InterPro" id="IPR012712">
    <property type="entry name" value="HpaR/FarR"/>
</dbReference>
<keyword evidence="3" id="KW-1185">Reference proteome</keyword>
<dbReference type="InterPro" id="IPR036390">
    <property type="entry name" value="WH_DNA-bd_sf"/>
</dbReference>
<comment type="caution">
    <text evidence="2">The sequence shown here is derived from an EMBL/GenBank/DDBJ whole genome shotgun (WGS) entry which is preliminary data.</text>
</comment>
<dbReference type="PRINTS" id="PR00598">
    <property type="entry name" value="HTHMARR"/>
</dbReference>
<evidence type="ECO:0000259" key="1">
    <source>
        <dbReference type="PROSITE" id="PS50995"/>
    </source>
</evidence>
<dbReference type="SUPFAM" id="SSF46785">
    <property type="entry name" value="Winged helix' DNA-binding domain"/>
    <property type="match status" value="1"/>
</dbReference>
<dbReference type="PANTHER" id="PTHR33164:SF13">
    <property type="entry name" value="4-HYDROXYPHENYLACETATE CATABOLISM PROTEIN"/>
    <property type="match status" value="1"/>
</dbReference>
<dbReference type="SMART" id="SM00347">
    <property type="entry name" value="HTH_MARR"/>
    <property type="match status" value="1"/>
</dbReference>
<reference evidence="2 3" key="1">
    <citation type="submission" date="2023-05" db="EMBL/GenBank/DDBJ databases">
        <title>Sedimentitalea sp. nov. JM2-8.</title>
        <authorList>
            <person name="Huang J."/>
        </authorList>
    </citation>
    <scope>NUCLEOTIDE SEQUENCE [LARGE SCALE GENOMIC DNA]</scope>
    <source>
        <strain evidence="2 3">JM2-8</strain>
    </source>
</reference>
<dbReference type="EMBL" id="JASNJE010000002">
    <property type="protein sequence ID" value="MDK3071945.1"/>
    <property type="molecule type" value="Genomic_DNA"/>
</dbReference>
<dbReference type="Proteomes" id="UP001227126">
    <property type="component" value="Unassembled WGS sequence"/>
</dbReference>
<evidence type="ECO:0000313" key="2">
    <source>
        <dbReference type="EMBL" id="MDK3071945.1"/>
    </source>
</evidence>
<dbReference type="PROSITE" id="PS50995">
    <property type="entry name" value="HTH_MARR_2"/>
    <property type="match status" value="1"/>
</dbReference>
<dbReference type="Pfam" id="PF01047">
    <property type="entry name" value="MarR"/>
    <property type="match status" value="1"/>
</dbReference>
<evidence type="ECO:0000313" key="3">
    <source>
        <dbReference type="Proteomes" id="UP001227126"/>
    </source>
</evidence>
<accession>A0ABT7FAE7</accession>